<accession>A0A316Z6D4</accession>
<proteinExistence type="predicted"/>
<protein>
    <submittedName>
        <fullName evidence="2">Uncharacterized protein</fullName>
    </submittedName>
</protein>
<dbReference type="RefSeq" id="XP_025596893.1">
    <property type="nucleotide sequence ID" value="XM_025745399.1"/>
</dbReference>
<feature type="region of interest" description="Disordered" evidence="1">
    <location>
        <begin position="174"/>
        <end position="208"/>
    </location>
</feature>
<evidence type="ECO:0000313" key="2">
    <source>
        <dbReference type="EMBL" id="PWN96614.1"/>
    </source>
</evidence>
<dbReference type="AlphaFoldDB" id="A0A316Z6D4"/>
<organism evidence="2 3">
    <name type="scientific">Tilletiopsis washingtonensis</name>
    <dbReference type="NCBI Taxonomy" id="58919"/>
    <lineage>
        <taxon>Eukaryota</taxon>
        <taxon>Fungi</taxon>
        <taxon>Dikarya</taxon>
        <taxon>Basidiomycota</taxon>
        <taxon>Ustilaginomycotina</taxon>
        <taxon>Exobasidiomycetes</taxon>
        <taxon>Entylomatales</taxon>
        <taxon>Entylomatales incertae sedis</taxon>
        <taxon>Tilletiopsis</taxon>
    </lineage>
</organism>
<gene>
    <name evidence="2" type="ORF">FA09DRAFT_361770</name>
</gene>
<dbReference type="Proteomes" id="UP000245946">
    <property type="component" value="Unassembled WGS sequence"/>
</dbReference>
<evidence type="ECO:0000313" key="3">
    <source>
        <dbReference type="Proteomes" id="UP000245946"/>
    </source>
</evidence>
<dbReference type="GeneID" id="37272943"/>
<evidence type="ECO:0000256" key="1">
    <source>
        <dbReference type="SAM" id="MobiDB-lite"/>
    </source>
</evidence>
<dbReference type="EMBL" id="KZ819298">
    <property type="protein sequence ID" value="PWN96614.1"/>
    <property type="molecule type" value="Genomic_DNA"/>
</dbReference>
<name>A0A316Z6D4_9BASI</name>
<keyword evidence="3" id="KW-1185">Reference proteome</keyword>
<sequence length="245" mass="26735">MIIYSYTQDHLGNWFASAPPVQYGPPLQNYVWERNAGRWVPIFALWAPPPALVAAPLPQILAPAQPVGPAVQCRCAAQAQVQQPHAQIQQPQAQVQQPDAQVQQPDAQVQTLLDLQEKAEATAAWTRRALRAALPPVVAPPAQNAAAALHEPAVAAAAADAPPFAHVVELDEEAAEQSPVRSESGPVRRCEATAARARKPYERAPEAARALQGRFDEVLQQREVPQAQARAVKAERKELRHFKEE</sequence>
<reference evidence="2 3" key="1">
    <citation type="journal article" date="2018" name="Mol. Biol. Evol.">
        <title>Broad Genomic Sampling Reveals a Smut Pathogenic Ancestry of the Fungal Clade Ustilaginomycotina.</title>
        <authorList>
            <person name="Kijpornyongpan T."/>
            <person name="Mondo S.J."/>
            <person name="Barry K."/>
            <person name="Sandor L."/>
            <person name="Lee J."/>
            <person name="Lipzen A."/>
            <person name="Pangilinan J."/>
            <person name="LaButti K."/>
            <person name="Hainaut M."/>
            <person name="Henrissat B."/>
            <person name="Grigoriev I.V."/>
            <person name="Spatafora J.W."/>
            <person name="Aime M.C."/>
        </authorList>
    </citation>
    <scope>NUCLEOTIDE SEQUENCE [LARGE SCALE GENOMIC DNA]</scope>
    <source>
        <strain evidence="2 3">MCA 4186</strain>
    </source>
</reference>